<dbReference type="InterPro" id="IPR046960">
    <property type="entry name" value="PPR_At4g14850-like_plant"/>
</dbReference>
<reference evidence="4 5" key="2">
    <citation type="submission" date="2020-07" db="EMBL/GenBank/DDBJ databases">
        <title>Genome assembly of wild tea tree DASZ reveals pedigree and selection history of tea varieties.</title>
        <authorList>
            <person name="Zhang W."/>
        </authorList>
    </citation>
    <scope>NUCLEOTIDE SEQUENCE [LARGE SCALE GENOMIC DNA]</scope>
    <source>
        <strain evidence="5">cv. G240</strain>
        <tissue evidence="4">Leaf</tissue>
    </source>
</reference>
<keyword evidence="5" id="KW-1185">Reference proteome</keyword>
<name>A0A7J7G981_CAMSI</name>
<feature type="region of interest" description="Disordered" evidence="3">
    <location>
        <begin position="18"/>
        <end position="38"/>
    </location>
</feature>
<dbReference type="PROSITE" id="PS51375">
    <property type="entry name" value="PPR"/>
    <property type="match status" value="1"/>
</dbReference>
<dbReference type="EMBL" id="JACBKZ010000013">
    <property type="protein sequence ID" value="KAF5936008.1"/>
    <property type="molecule type" value="Genomic_DNA"/>
</dbReference>
<dbReference type="NCBIfam" id="TIGR00756">
    <property type="entry name" value="PPR"/>
    <property type="match status" value="1"/>
</dbReference>
<dbReference type="GO" id="GO:0003723">
    <property type="term" value="F:RNA binding"/>
    <property type="evidence" value="ECO:0007669"/>
    <property type="project" value="InterPro"/>
</dbReference>
<feature type="repeat" description="PPR" evidence="2">
    <location>
        <begin position="167"/>
        <end position="201"/>
    </location>
</feature>
<dbReference type="Pfam" id="PF01535">
    <property type="entry name" value="PPR"/>
    <property type="match status" value="2"/>
</dbReference>
<dbReference type="InterPro" id="IPR002885">
    <property type="entry name" value="PPR_rpt"/>
</dbReference>
<proteinExistence type="predicted"/>
<reference evidence="5" key="1">
    <citation type="journal article" date="2020" name="Nat. Commun.">
        <title>Genome assembly of wild tea tree DASZ reveals pedigree and selection history of tea varieties.</title>
        <authorList>
            <person name="Zhang W."/>
            <person name="Zhang Y."/>
            <person name="Qiu H."/>
            <person name="Guo Y."/>
            <person name="Wan H."/>
            <person name="Zhang X."/>
            <person name="Scossa F."/>
            <person name="Alseekh S."/>
            <person name="Zhang Q."/>
            <person name="Wang P."/>
            <person name="Xu L."/>
            <person name="Schmidt M.H."/>
            <person name="Jia X."/>
            <person name="Li D."/>
            <person name="Zhu A."/>
            <person name="Guo F."/>
            <person name="Chen W."/>
            <person name="Ni D."/>
            <person name="Usadel B."/>
            <person name="Fernie A.R."/>
            <person name="Wen W."/>
        </authorList>
    </citation>
    <scope>NUCLEOTIDE SEQUENCE [LARGE SCALE GENOMIC DNA]</scope>
    <source>
        <strain evidence="5">cv. G240</strain>
    </source>
</reference>
<evidence type="ECO:0000256" key="3">
    <source>
        <dbReference type="SAM" id="MobiDB-lite"/>
    </source>
</evidence>
<dbReference type="AlphaFoldDB" id="A0A7J7G981"/>
<evidence type="ECO:0000256" key="2">
    <source>
        <dbReference type="PROSITE-ProRule" id="PRU00708"/>
    </source>
</evidence>
<keyword evidence="1" id="KW-0677">Repeat</keyword>
<dbReference type="Proteomes" id="UP000593564">
    <property type="component" value="Unassembled WGS sequence"/>
</dbReference>
<dbReference type="InterPro" id="IPR011990">
    <property type="entry name" value="TPR-like_helical_dom_sf"/>
</dbReference>
<accession>A0A7J7G981</accession>
<evidence type="ECO:0008006" key="6">
    <source>
        <dbReference type="Google" id="ProtNLM"/>
    </source>
</evidence>
<evidence type="ECO:0000313" key="4">
    <source>
        <dbReference type="EMBL" id="KAF5936008.1"/>
    </source>
</evidence>
<dbReference type="PANTHER" id="PTHR47926">
    <property type="entry name" value="PENTATRICOPEPTIDE REPEAT-CONTAINING PROTEIN"/>
    <property type="match status" value="1"/>
</dbReference>
<protein>
    <recommendedName>
        <fullName evidence="6">Pentacotripeptide-repeat region of PRORP domain-containing protein</fullName>
    </recommendedName>
</protein>
<comment type="caution">
    <text evidence="4">The sequence shown here is derived from an EMBL/GenBank/DDBJ whole genome shotgun (WGS) entry which is preliminary data.</text>
</comment>
<evidence type="ECO:0000256" key="1">
    <source>
        <dbReference type="ARBA" id="ARBA00022737"/>
    </source>
</evidence>
<dbReference type="PANTHER" id="PTHR47926:SF347">
    <property type="entry name" value="PENTATRICOPEPTIDE REPEAT-CONTAINING PROTEIN"/>
    <property type="match status" value="1"/>
</dbReference>
<evidence type="ECO:0000313" key="5">
    <source>
        <dbReference type="Proteomes" id="UP000593564"/>
    </source>
</evidence>
<sequence length="337" mass="37762">MSALTQLPSPLSLTVSSLQTQQPTFQKQSPQPTTTTTVTTFTPISTKTLPKPRSESLSTASWIEALRSQTRSNHFRKAISTYIEITMAGEKPNNFAFPTVLKAVTGIQDLNCGEKIHAAFCETWFEEWELALEAFRMMQSERVELSSFTLEELMTPKLYLSCMENRDMVSWNTMISSFSQSDRFNEALTFLRLMVLEGIKPDGVAIASVLPAALVDMYCNCKEVDSGRNIFHGILERRLGLWNAMIAGYAQNSFNDKALILFMQMVEVSGLFPNTTTMASALPACVDCEAFSDKEGMHGYVAKLGFGTDRYVQNALMDMYCRMGKIEVSKYIQQHGD</sequence>
<dbReference type="GO" id="GO:0009451">
    <property type="term" value="P:RNA modification"/>
    <property type="evidence" value="ECO:0007669"/>
    <property type="project" value="InterPro"/>
</dbReference>
<gene>
    <name evidence="4" type="ORF">HYC85_027137</name>
</gene>
<dbReference type="Gene3D" id="1.25.40.10">
    <property type="entry name" value="Tetratricopeptide repeat domain"/>
    <property type="match status" value="2"/>
</dbReference>
<organism evidence="4 5">
    <name type="scientific">Camellia sinensis</name>
    <name type="common">Tea plant</name>
    <name type="synonym">Thea sinensis</name>
    <dbReference type="NCBI Taxonomy" id="4442"/>
    <lineage>
        <taxon>Eukaryota</taxon>
        <taxon>Viridiplantae</taxon>
        <taxon>Streptophyta</taxon>
        <taxon>Embryophyta</taxon>
        <taxon>Tracheophyta</taxon>
        <taxon>Spermatophyta</taxon>
        <taxon>Magnoliopsida</taxon>
        <taxon>eudicotyledons</taxon>
        <taxon>Gunneridae</taxon>
        <taxon>Pentapetalae</taxon>
        <taxon>asterids</taxon>
        <taxon>Ericales</taxon>
        <taxon>Theaceae</taxon>
        <taxon>Camellia</taxon>
    </lineage>
</organism>